<dbReference type="InterPro" id="IPR024692">
    <property type="entry name" value="PTS_EI"/>
</dbReference>
<dbReference type="InterPro" id="IPR023151">
    <property type="entry name" value="PEP_util_CS"/>
</dbReference>
<sequence length="576" mass="63896">MGISLHGIGVVGGIAIGHAHLMSHEEIDVAHYEIPTDQIPAEQARFDKAIRATRKELEMLWGSIPENAPAELGSFLSLHIMILNDNTLSREPRVLIEEQRCNAEWALKQQLDMLLAQFDEIEEEYLRERRADVMQVTERIFKALAGQPGSNGLLVPVAKNSILVAHELSPADMVLFKDHQFAAFVTDVGGATSHTAIVARSLDMPAVLALHHAHELIQEGELLIVDGIQGVVIVDPDEKILAEYKKRQTAWVQERKRLKGLKGKVPTTRDGVAVELLSNIELPSDLDQVKANGATGIGLFRSEFLFLGRDEVPCEDEQFEAYRAVVEEMGALPTTIRTLDLGADKVPKWQKENLSINPALGLCGIRLCLAEPQMFRTQLRALLRASQYGNLQLLVPMLISITELSQMLMHLELAKQSLADEGVPFNKNIRVGAMVETPAAVVMISSFLKYVDFISIGTNDLIQYTLAIDRGDDAVAHLYDPVHPAVLHLIHQTIKAADRVGVPVSVCGEMAGDHHLTRLLLGLGLRKFSMHPAHLLDVKQKVLHTDLIEIQQHINRMLKAEDSDKMRDLLDQLNAL</sequence>
<evidence type="ECO:0000256" key="9">
    <source>
        <dbReference type="ARBA" id="ARBA00022490"/>
    </source>
</evidence>
<evidence type="ECO:0000256" key="11">
    <source>
        <dbReference type="ARBA" id="ARBA00022679"/>
    </source>
</evidence>
<dbReference type="GO" id="GO:0016301">
    <property type="term" value="F:kinase activity"/>
    <property type="evidence" value="ECO:0007669"/>
    <property type="project" value="UniProtKB-KW"/>
</dbReference>
<dbReference type="InterPro" id="IPR006318">
    <property type="entry name" value="PTS_EI-like"/>
</dbReference>
<dbReference type="PRINTS" id="PR01736">
    <property type="entry name" value="PHPHTRNFRASE"/>
</dbReference>
<evidence type="ECO:0000259" key="22">
    <source>
        <dbReference type="Pfam" id="PF02896"/>
    </source>
</evidence>
<keyword evidence="13 17" id="KW-0479">Metal-binding</keyword>
<organism evidence="24 25">
    <name type="scientific">Chitinivorax tropicus</name>
    <dbReference type="NCBI Taxonomy" id="714531"/>
    <lineage>
        <taxon>Bacteria</taxon>
        <taxon>Pseudomonadati</taxon>
        <taxon>Pseudomonadota</taxon>
        <taxon>Betaproteobacteria</taxon>
        <taxon>Chitinivorax</taxon>
    </lineage>
</organism>
<dbReference type="Pfam" id="PF02896">
    <property type="entry name" value="PEP-utilizers_C"/>
    <property type="match status" value="1"/>
</dbReference>
<keyword evidence="9 17" id="KW-0963">Cytoplasm</keyword>
<feature type="binding site" evidence="19">
    <location>
        <position position="337"/>
    </location>
    <ligand>
        <name>phosphoenolpyruvate</name>
        <dbReference type="ChEBI" id="CHEBI:58702"/>
    </ligand>
</feature>
<evidence type="ECO:0000256" key="18">
    <source>
        <dbReference type="PIRSR" id="PIRSR000732-1"/>
    </source>
</evidence>
<keyword evidence="12 17" id="KW-0598">Phosphotransferase system</keyword>
<evidence type="ECO:0000256" key="20">
    <source>
        <dbReference type="PIRSR" id="PIRSR000732-3"/>
    </source>
</evidence>
<evidence type="ECO:0000259" key="23">
    <source>
        <dbReference type="Pfam" id="PF05524"/>
    </source>
</evidence>
<dbReference type="Gene3D" id="3.50.30.10">
    <property type="entry name" value="Phosphohistidine domain"/>
    <property type="match status" value="1"/>
</dbReference>
<evidence type="ECO:0000256" key="7">
    <source>
        <dbReference type="ARBA" id="ARBA00016544"/>
    </source>
</evidence>
<evidence type="ECO:0000256" key="13">
    <source>
        <dbReference type="ARBA" id="ARBA00022723"/>
    </source>
</evidence>
<evidence type="ECO:0000256" key="3">
    <source>
        <dbReference type="ARBA" id="ARBA00002728"/>
    </source>
</evidence>
<evidence type="ECO:0000313" key="24">
    <source>
        <dbReference type="EMBL" id="MBB5017060.1"/>
    </source>
</evidence>
<dbReference type="InterPro" id="IPR000121">
    <property type="entry name" value="PEP_util_C"/>
</dbReference>
<evidence type="ECO:0000256" key="5">
    <source>
        <dbReference type="ARBA" id="ARBA00007837"/>
    </source>
</evidence>
<feature type="active site" description="Tele-phosphohistidine intermediate" evidence="18">
    <location>
        <position position="194"/>
    </location>
</feature>
<feature type="active site" description="Proton donor" evidence="18">
    <location>
        <position position="507"/>
    </location>
</feature>
<evidence type="ECO:0000256" key="12">
    <source>
        <dbReference type="ARBA" id="ARBA00022683"/>
    </source>
</evidence>
<proteinExistence type="inferred from homology"/>
<accession>A0A840MF86</accession>
<dbReference type="AlphaFoldDB" id="A0A840MF86"/>
<evidence type="ECO:0000256" key="19">
    <source>
        <dbReference type="PIRSR" id="PIRSR000732-2"/>
    </source>
</evidence>
<evidence type="ECO:0000256" key="6">
    <source>
        <dbReference type="ARBA" id="ARBA00012232"/>
    </source>
</evidence>
<keyword evidence="14 17" id="KW-0418">Kinase</keyword>
<evidence type="ECO:0000256" key="16">
    <source>
        <dbReference type="ARBA" id="ARBA00033235"/>
    </source>
</evidence>
<dbReference type="PIRSF" id="PIRSF000732">
    <property type="entry name" value="PTS_enzyme_I"/>
    <property type="match status" value="1"/>
</dbReference>
<evidence type="ECO:0000256" key="15">
    <source>
        <dbReference type="ARBA" id="ARBA00022842"/>
    </source>
</evidence>
<dbReference type="GO" id="GO:0008965">
    <property type="term" value="F:phosphoenolpyruvate-protein phosphotransferase activity"/>
    <property type="evidence" value="ECO:0007669"/>
    <property type="project" value="UniProtKB-EC"/>
</dbReference>
<comment type="function">
    <text evidence="3 17">General (non sugar-specific) component of the phosphoenolpyruvate-dependent sugar phosphotransferase system (sugar PTS). This major carbohydrate active-transport system catalyzes the phosphorylation of incoming sugar substrates concomitantly with their translocation across the cell membrane. Enzyme I transfers the phosphoryl group from phosphoenolpyruvate (PEP) to the phosphoryl carrier protein (HPr).</text>
</comment>
<dbReference type="InterPro" id="IPR040442">
    <property type="entry name" value="Pyrv_kinase-like_dom_sf"/>
</dbReference>
<gene>
    <name evidence="24" type="ORF">HNQ59_000322</name>
</gene>
<dbReference type="RefSeq" id="WP_184034295.1">
    <property type="nucleotide sequence ID" value="NZ_JACHHY010000002.1"/>
</dbReference>
<evidence type="ECO:0000259" key="21">
    <source>
        <dbReference type="Pfam" id="PF00391"/>
    </source>
</evidence>
<dbReference type="InterPro" id="IPR036637">
    <property type="entry name" value="Phosphohistidine_dom_sf"/>
</dbReference>
<feature type="binding site" evidence="19">
    <location>
        <position position="301"/>
    </location>
    <ligand>
        <name>phosphoenolpyruvate</name>
        <dbReference type="ChEBI" id="CHEBI:58702"/>
    </ligand>
</feature>
<feature type="binding site" evidence="19">
    <location>
        <position position="470"/>
    </location>
    <ligand>
        <name>phosphoenolpyruvate</name>
        <dbReference type="ChEBI" id="CHEBI:58702"/>
    </ligand>
</feature>
<dbReference type="EMBL" id="JACHHY010000002">
    <property type="protein sequence ID" value="MBB5017060.1"/>
    <property type="molecule type" value="Genomic_DNA"/>
</dbReference>
<feature type="domain" description="Phosphotransferase system enzyme I N-terminal" evidence="23">
    <location>
        <begin position="6"/>
        <end position="129"/>
    </location>
</feature>
<dbReference type="Pfam" id="PF00391">
    <property type="entry name" value="PEP-utilizers"/>
    <property type="match status" value="1"/>
</dbReference>
<evidence type="ECO:0000256" key="2">
    <source>
        <dbReference type="ARBA" id="ARBA00001946"/>
    </source>
</evidence>
<dbReference type="Gene3D" id="3.20.20.60">
    <property type="entry name" value="Phosphoenolpyruvate-binding domains"/>
    <property type="match status" value="1"/>
</dbReference>
<feature type="binding site" evidence="20">
    <location>
        <position position="436"/>
    </location>
    <ligand>
        <name>Mg(2+)</name>
        <dbReference type="ChEBI" id="CHEBI:18420"/>
    </ligand>
</feature>
<evidence type="ECO:0000256" key="8">
    <source>
        <dbReference type="ARBA" id="ARBA00022448"/>
    </source>
</evidence>
<dbReference type="SUPFAM" id="SSF52009">
    <property type="entry name" value="Phosphohistidine domain"/>
    <property type="match status" value="1"/>
</dbReference>
<evidence type="ECO:0000256" key="14">
    <source>
        <dbReference type="ARBA" id="ARBA00022777"/>
    </source>
</evidence>
<dbReference type="Gene3D" id="1.10.274.10">
    <property type="entry name" value="PtsI, HPr-binding domain"/>
    <property type="match status" value="1"/>
</dbReference>
<keyword evidence="10 17" id="KW-0762">Sugar transport</keyword>
<name>A0A840MF86_9PROT</name>
<dbReference type="GO" id="GO:0009401">
    <property type="term" value="P:phosphoenolpyruvate-dependent sugar phosphotransferase system"/>
    <property type="evidence" value="ECO:0007669"/>
    <property type="project" value="UniProtKB-KW"/>
</dbReference>
<dbReference type="InterPro" id="IPR036618">
    <property type="entry name" value="PtsI_HPr-bd_sf"/>
</dbReference>
<comment type="catalytic activity">
    <reaction evidence="1 17">
        <text>L-histidyl-[protein] + phosphoenolpyruvate = N(pros)-phospho-L-histidyl-[protein] + pyruvate</text>
        <dbReference type="Rhea" id="RHEA:23880"/>
        <dbReference type="Rhea" id="RHEA-COMP:9745"/>
        <dbReference type="Rhea" id="RHEA-COMP:9746"/>
        <dbReference type="ChEBI" id="CHEBI:15361"/>
        <dbReference type="ChEBI" id="CHEBI:29979"/>
        <dbReference type="ChEBI" id="CHEBI:58702"/>
        <dbReference type="ChEBI" id="CHEBI:64837"/>
        <dbReference type="EC" id="2.7.3.9"/>
    </reaction>
</comment>
<evidence type="ECO:0000313" key="25">
    <source>
        <dbReference type="Proteomes" id="UP000575898"/>
    </source>
</evidence>
<keyword evidence="11 17" id="KW-0808">Transferase</keyword>
<reference evidence="24 25" key="1">
    <citation type="submission" date="2020-08" db="EMBL/GenBank/DDBJ databases">
        <title>Genomic Encyclopedia of Type Strains, Phase IV (KMG-IV): sequencing the most valuable type-strain genomes for metagenomic binning, comparative biology and taxonomic classification.</title>
        <authorList>
            <person name="Goeker M."/>
        </authorList>
    </citation>
    <scope>NUCLEOTIDE SEQUENCE [LARGE SCALE GENOMIC DNA]</scope>
    <source>
        <strain evidence="24 25">DSM 27165</strain>
    </source>
</reference>
<feature type="binding site" evidence="20">
    <location>
        <position position="460"/>
    </location>
    <ligand>
        <name>Mg(2+)</name>
        <dbReference type="ChEBI" id="CHEBI:18420"/>
    </ligand>
</feature>
<comment type="caution">
    <text evidence="24">The sequence shown here is derived from an EMBL/GenBank/DDBJ whole genome shotgun (WGS) entry which is preliminary data.</text>
</comment>
<dbReference type="EC" id="2.7.3.9" evidence="6 17"/>
<comment type="similarity">
    <text evidence="5 17">Belongs to the PEP-utilizing enzyme family.</text>
</comment>
<evidence type="ECO:0000256" key="17">
    <source>
        <dbReference type="PIRNR" id="PIRNR000732"/>
    </source>
</evidence>
<feature type="binding site" evidence="19">
    <location>
        <begin position="459"/>
        <end position="460"/>
    </location>
    <ligand>
        <name>phosphoenolpyruvate</name>
        <dbReference type="ChEBI" id="CHEBI:58702"/>
    </ligand>
</feature>
<dbReference type="SUPFAM" id="SSF51621">
    <property type="entry name" value="Phosphoenolpyruvate/pyruvate domain"/>
    <property type="match status" value="1"/>
</dbReference>
<feature type="domain" description="PEP-utilising enzyme mobile" evidence="21">
    <location>
        <begin position="159"/>
        <end position="230"/>
    </location>
</feature>
<dbReference type="PANTHER" id="PTHR46244:SF3">
    <property type="entry name" value="PHOSPHOENOLPYRUVATE-PROTEIN PHOSPHOTRANSFERASE"/>
    <property type="match status" value="1"/>
</dbReference>
<dbReference type="PROSITE" id="PS00742">
    <property type="entry name" value="PEP_ENZYMES_2"/>
    <property type="match status" value="1"/>
</dbReference>
<dbReference type="PROSITE" id="PS00370">
    <property type="entry name" value="PEP_ENZYMES_PHOS_SITE"/>
    <property type="match status" value="1"/>
</dbReference>
<protein>
    <recommendedName>
        <fullName evidence="7 17">Phosphoenolpyruvate-protein phosphotransferase</fullName>
        <ecNumber evidence="6 17">2.7.3.9</ecNumber>
    </recommendedName>
    <alternativeName>
        <fullName evidence="16 17">Phosphotransferase system, enzyme I</fullName>
    </alternativeName>
</protein>
<dbReference type="GO" id="GO:0005737">
    <property type="term" value="C:cytoplasm"/>
    <property type="evidence" value="ECO:0007669"/>
    <property type="project" value="UniProtKB-SubCell"/>
</dbReference>
<keyword evidence="8 17" id="KW-0813">Transport</keyword>
<dbReference type="SUPFAM" id="SSF47831">
    <property type="entry name" value="Enzyme I of the PEP:sugar phosphotransferase system HPr-binding (sub)domain"/>
    <property type="match status" value="1"/>
</dbReference>
<evidence type="ECO:0000256" key="4">
    <source>
        <dbReference type="ARBA" id="ARBA00004496"/>
    </source>
</evidence>
<dbReference type="PANTHER" id="PTHR46244">
    <property type="entry name" value="PHOSPHOENOLPYRUVATE-PROTEIN PHOSPHOTRANSFERASE"/>
    <property type="match status" value="1"/>
</dbReference>
<evidence type="ECO:0000256" key="10">
    <source>
        <dbReference type="ARBA" id="ARBA00022597"/>
    </source>
</evidence>
<comment type="cofactor">
    <cofactor evidence="2 17 20">
        <name>Mg(2+)</name>
        <dbReference type="ChEBI" id="CHEBI:18420"/>
    </cofactor>
</comment>
<dbReference type="InterPro" id="IPR050499">
    <property type="entry name" value="PEP-utilizing_PTS_enzyme"/>
</dbReference>
<dbReference type="NCBIfam" id="TIGR01417">
    <property type="entry name" value="PTS_I_fam"/>
    <property type="match status" value="1"/>
</dbReference>
<dbReference type="Pfam" id="PF05524">
    <property type="entry name" value="PEP-utilisers_N"/>
    <property type="match status" value="1"/>
</dbReference>
<dbReference type="InterPro" id="IPR018274">
    <property type="entry name" value="PEP_util_AS"/>
</dbReference>
<dbReference type="InterPro" id="IPR008279">
    <property type="entry name" value="PEP-util_enz_mobile_dom"/>
</dbReference>
<comment type="subcellular location">
    <subcellularLocation>
        <location evidence="4 17">Cytoplasm</location>
    </subcellularLocation>
</comment>
<feature type="domain" description="PEP-utilising enzyme C-terminal" evidence="22">
    <location>
        <begin position="261"/>
        <end position="545"/>
    </location>
</feature>
<keyword evidence="15 17" id="KW-0460">Magnesium</keyword>
<dbReference type="Proteomes" id="UP000575898">
    <property type="component" value="Unassembled WGS sequence"/>
</dbReference>
<keyword evidence="25" id="KW-1185">Reference proteome</keyword>
<dbReference type="InterPro" id="IPR015813">
    <property type="entry name" value="Pyrv/PenolPyrv_kinase-like_dom"/>
</dbReference>
<dbReference type="InterPro" id="IPR008731">
    <property type="entry name" value="PTS_EIN"/>
</dbReference>
<dbReference type="GO" id="GO:0046872">
    <property type="term" value="F:metal ion binding"/>
    <property type="evidence" value="ECO:0007669"/>
    <property type="project" value="UniProtKB-KW"/>
</dbReference>
<evidence type="ECO:0000256" key="1">
    <source>
        <dbReference type="ARBA" id="ARBA00000683"/>
    </source>
</evidence>